<dbReference type="InterPro" id="IPR001539">
    <property type="entry name" value="Peptidase_U32"/>
</dbReference>
<reference evidence="2 3" key="1">
    <citation type="submission" date="2023-08" db="EMBL/GenBank/DDBJ databases">
        <title>Pseudoalteromonas haloplanktis LL1 genome.</title>
        <authorList>
            <person name="Wu S."/>
        </authorList>
    </citation>
    <scope>NUCLEOTIDE SEQUENCE [LARGE SCALE GENOMIC DNA]</scope>
    <source>
        <strain evidence="2 3">LL1</strain>
    </source>
</reference>
<feature type="binding site" evidence="1">
    <location>
        <position position="39"/>
    </location>
    <ligand>
        <name>[4Fe-4S] cluster</name>
        <dbReference type="ChEBI" id="CHEBI:49883"/>
    </ligand>
</feature>
<proteinExistence type="inferred from homology"/>
<dbReference type="EMBL" id="JAVIFY010000001">
    <property type="protein sequence ID" value="MDQ9090162.1"/>
    <property type="molecule type" value="Genomic_DNA"/>
</dbReference>
<dbReference type="InterPro" id="IPR051454">
    <property type="entry name" value="RNA/ubiquinone_mod_enzymes"/>
</dbReference>
<comment type="function">
    <text evidence="1">Required for O(2)-independent ubiquinone (coenzyme Q) biosynthesis. Together with UbiU, is essential for the C6-hydroxylation reaction in the oxygen-independent ubiquinone biosynthesis pathway.</text>
</comment>
<keyword evidence="1" id="KW-0408">Iron</keyword>
<dbReference type="HAMAP" id="MF_02233">
    <property type="entry name" value="UbiV"/>
    <property type="match status" value="1"/>
</dbReference>
<dbReference type="PANTHER" id="PTHR30217">
    <property type="entry name" value="PEPTIDASE U32 FAMILY"/>
    <property type="match status" value="1"/>
</dbReference>
<dbReference type="PANTHER" id="PTHR30217:SF11">
    <property type="entry name" value="UBIQUINONE BIOSYNTHESIS PROTEIN UBIV"/>
    <property type="match status" value="1"/>
</dbReference>
<comment type="subunit">
    <text evidence="1">Forms a heterodimer with UbiU.</text>
</comment>
<protein>
    <recommendedName>
        <fullName evidence="1">Ubiquinone biosynthesis protein UbiV</fullName>
    </recommendedName>
</protein>
<gene>
    <name evidence="1" type="primary">ubiV</name>
    <name evidence="2" type="ORF">RC083_01005</name>
</gene>
<dbReference type="InterPro" id="IPR043693">
    <property type="entry name" value="UbiV"/>
</dbReference>
<dbReference type="RefSeq" id="WP_309038155.1">
    <property type="nucleotide sequence ID" value="NZ_JAVIFY010000001.1"/>
</dbReference>
<keyword evidence="1" id="KW-0479">Metal-binding</keyword>
<dbReference type="NCBIfam" id="NF011991">
    <property type="entry name" value="PRK15447.1"/>
    <property type="match status" value="1"/>
</dbReference>
<sequence>MKYALGPILYYWPKARVEAFYEQAADSSADIIYLGETVCAKRRELKLKDWLQIAHKLKKAGKEVCLSTMALLETRADLFMLRRYCDSIGFSIEANDLAAVEHLSNHQIPFVTGAAINCYNPETVAFLHNLGMKRWVMPVELSRDWLSDICRSARVKDLPLEVEVFAYGHLPLAYSSRCFTARSLNRAKDDCQLCCIDYPNSRQVKMQDQQQTFVINGVQTQSGLRYNLINEQASMQGLVDVVRLSPESEQTLIMIDRFRANGDGHYPMTLDTKNECNGYWHHIVGMQAI</sequence>
<comment type="similarity">
    <text evidence="1">Belongs to the peptidase U32 family. UbiV subfamily.</text>
</comment>
<evidence type="ECO:0000313" key="2">
    <source>
        <dbReference type="EMBL" id="MDQ9090162.1"/>
    </source>
</evidence>
<dbReference type="Proteomes" id="UP001226574">
    <property type="component" value="Unassembled WGS sequence"/>
</dbReference>
<dbReference type="Pfam" id="PF01136">
    <property type="entry name" value="Peptidase_U32"/>
    <property type="match status" value="1"/>
</dbReference>
<keyword evidence="1" id="KW-0411">Iron-sulfur</keyword>
<organism evidence="2 3">
    <name type="scientific">Pseudoalteromonas haloplanktis</name>
    <name type="common">Alteromonas haloplanktis</name>
    <dbReference type="NCBI Taxonomy" id="228"/>
    <lineage>
        <taxon>Bacteria</taxon>
        <taxon>Pseudomonadati</taxon>
        <taxon>Pseudomonadota</taxon>
        <taxon>Gammaproteobacteria</taxon>
        <taxon>Alteromonadales</taxon>
        <taxon>Pseudoalteromonadaceae</taxon>
        <taxon>Pseudoalteromonas</taxon>
    </lineage>
</organism>
<evidence type="ECO:0000256" key="1">
    <source>
        <dbReference type="HAMAP-Rule" id="MF_02233"/>
    </source>
</evidence>
<evidence type="ECO:0000313" key="3">
    <source>
        <dbReference type="Proteomes" id="UP001226574"/>
    </source>
</evidence>
<comment type="cofactor">
    <cofactor evidence="1">
        <name>[4Fe-4S] cluster</name>
        <dbReference type="ChEBI" id="CHEBI:49883"/>
    </cofactor>
</comment>
<feature type="binding site" evidence="1">
    <location>
        <position position="195"/>
    </location>
    <ligand>
        <name>[4Fe-4S] cluster</name>
        <dbReference type="ChEBI" id="CHEBI:49883"/>
    </ligand>
</feature>
<keyword evidence="1" id="KW-0831">Ubiquinone biosynthesis</keyword>
<feature type="binding site" evidence="1">
    <location>
        <position position="178"/>
    </location>
    <ligand>
        <name>[4Fe-4S] cluster</name>
        <dbReference type="ChEBI" id="CHEBI:49883"/>
    </ligand>
</feature>
<feature type="binding site" evidence="1">
    <location>
        <position position="191"/>
    </location>
    <ligand>
        <name>[4Fe-4S] cluster</name>
        <dbReference type="ChEBI" id="CHEBI:49883"/>
    </ligand>
</feature>
<name>A0ABU1B945_PSEHA</name>
<keyword evidence="3" id="KW-1185">Reference proteome</keyword>
<comment type="pathway">
    <text evidence="1">Cofactor biosynthesis; ubiquinone biosynthesis.</text>
</comment>
<accession>A0ABU1B945</accession>
<comment type="caution">
    <text evidence="2">The sequence shown here is derived from an EMBL/GenBank/DDBJ whole genome shotgun (WGS) entry which is preliminary data.</text>
</comment>
<keyword evidence="1" id="KW-0004">4Fe-4S</keyword>